<reference evidence="2" key="1">
    <citation type="submission" date="2022-03" db="EMBL/GenBank/DDBJ databases">
        <title>De novo assembled genomes of Belliella spp. (Cyclobacteriaceae) strains.</title>
        <authorList>
            <person name="Szabo A."/>
            <person name="Korponai K."/>
            <person name="Felfoldi T."/>
        </authorList>
    </citation>
    <scope>NUCLEOTIDE SEQUENCE</scope>
    <source>
        <strain evidence="2">DSM 111903</strain>
    </source>
</reference>
<dbReference type="Proteomes" id="UP001165430">
    <property type="component" value="Unassembled WGS sequence"/>
</dbReference>
<gene>
    <name evidence="2" type="ORF">MM213_07595</name>
</gene>
<evidence type="ECO:0000313" key="3">
    <source>
        <dbReference type="Proteomes" id="UP001165430"/>
    </source>
</evidence>
<dbReference type="SUPFAM" id="SSF48317">
    <property type="entry name" value="Acid phosphatase/Vanadium-dependent haloperoxidase"/>
    <property type="match status" value="2"/>
</dbReference>
<dbReference type="Pfam" id="PF01569">
    <property type="entry name" value="PAP2"/>
    <property type="match status" value="1"/>
</dbReference>
<organism evidence="2 3">
    <name type="scientific">Belliella alkalica</name>
    <dbReference type="NCBI Taxonomy" id="1730871"/>
    <lineage>
        <taxon>Bacteria</taxon>
        <taxon>Pseudomonadati</taxon>
        <taxon>Bacteroidota</taxon>
        <taxon>Cytophagia</taxon>
        <taxon>Cytophagales</taxon>
        <taxon>Cyclobacteriaceae</taxon>
        <taxon>Belliella</taxon>
    </lineage>
</organism>
<dbReference type="InterPro" id="IPR000326">
    <property type="entry name" value="PAP2/HPO"/>
</dbReference>
<sequence length="509" mass="56724">MNKYITSIAILLTVGFCNISCIEETPSYFEFEDYSFSELDENGGLMNTFLLGDIEEIALEAPQTGRAQELDDIKLLMSSMTKDETKAVEYWTSNPIIRWNEIALELAAKYNLIPGPNEDGTYTLPNPANPQGPPAFPFAHPPYTSRALAYLSVAQFDGLVAAWHCKYKFKLNSPYQEDSGIIPAYSKNNLPSFPSDGAVVAKVSKDILSAMFPLEKDFLEGLFQEHLRSMLQAGINFKSDLDAGELIGSEISKIALQRASTDGMSKAQTPKPVSDSIKNAAFERFGWAWENMESPKRPVGLTPLFGKVKMWNVSNVEEVRPGPPPAPGSDQFNKDAEELKRFANNLTVEQRKIANWWQDGLGTYTPPGHWNKFAKEAIVKNKLNPLRSAKVFAYMNTAIVDAGISCWDAKYYYHYPRPIQTIPGFKTILGTPNFPAYTSGHSTFSAAGAVVLSYFFPEDQSMFNKYAEEAAMSRVYGGIHYRFDAEVGIEQGRNVGSYAVEKAKNDRVK</sequence>
<dbReference type="RefSeq" id="WP_241411008.1">
    <property type="nucleotide sequence ID" value="NZ_JAKZGO010000005.1"/>
</dbReference>
<dbReference type="PANTHER" id="PTHR34599">
    <property type="entry name" value="PEROXIDASE-RELATED"/>
    <property type="match status" value="1"/>
</dbReference>
<evidence type="ECO:0000313" key="2">
    <source>
        <dbReference type="EMBL" id="MCH7413341.1"/>
    </source>
</evidence>
<protein>
    <submittedName>
        <fullName evidence="2">Phosphatase PAP2 family protein</fullName>
    </submittedName>
</protein>
<dbReference type="CDD" id="cd03398">
    <property type="entry name" value="PAP2_haloperoxidase"/>
    <property type="match status" value="1"/>
</dbReference>
<proteinExistence type="predicted"/>
<evidence type="ECO:0000259" key="1">
    <source>
        <dbReference type="Pfam" id="PF01569"/>
    </source>
</evidence>
<dbReference type="InterPro" id="IPR052559">
    <property type="entry name" value="V-haloperoxidase"/>
</dbReference>
<dbReference type="Gene3D" id="1.10.606.20">
    <property type="match status" value="1"/>
</dbReference>
<dbReference type="InterPro" id="IPR036938">
    <property type="entry name" value="PAP2/HPO_sf"/>
</dbReference>
<comment type="caution">
    <text evidence="2">The sequence shown here is derived from an EMBL/GenBank/DDBJ whole genome shotgun (WGS) entry which is preliminary data.</text>
</comment>
<dbReference type="EMBL" id="JAKZGO010000005">
    <property type="protein sequence ID" value="MCH7413341.1"/>
    <property type="molecule type" value="Genomic_DNA"/>
</dbReference>
<accession>A0ABS9VA82</accession>
<dbReference type="PANTHER" id="PTHR34599:SF1">
    <property type="entry name" value="PHOSPHATIDIC ACID PHOSPHATASE TYPE 2_HALOPEROXIDASE DOMAIN-CONTAINING PROTEIN"/>
    <property type="match status" value="1"/>
</dbReference>
<keyword evidence="3" id="KW-1185">Reference proteome</keyword>
<feature type="domain" description="Phosphatidic acid phosphatase type 2/haloperoxidase" evidence="1">
    <location>
        <begin position="398"/>
        <end position="492"/>
    </location>
</feature>
<name>A0ABS9VA82_9BACT</name>